<proteinExistence type="predicted"/>
<dbReference type="InterPro" id="IPR012340">
    <property type="entry name" value="NA-bd_OB-fold"/>
</dbReference>
<evidence type="ECO:0000313" key="8">
    <source>
        <dbReference type="Proteomes" id="UP001143307"/>
    </source>
</evidence>
<dbReference type="InterPro" id="IPR011129">
    <property type="entry name" value="CSD"/>
</dbReference>
<feature type="compositionally biased region" description="Polar residues" evidence="4">
    <location>
        <begin position="59"/>
        <end position="74"/>
    </location>
</feature>
<dbReference type="EMBL" id="SHNP01000004">
    <property type="protein sequence ID" value="MCX2974467.1"/>
    <property type="molecule type" value="Genomic_DNA"/>
</dbReference>
<dbReference type="PROSITE" id="PS51857">
    <property type="entry name" value="CSD_2"/>
    <property type="match status" value="1"/>
</dbReference>
<keyword evidence="8" id="KW-1185">Reference proteome</keyword>
<comment type="caution">
    <text evidence="7">The sequence shown here is derived from an EMBL/GenBank/DDBJ whole genome shotgun (WGS) entry which is preliminary data.</text>
</comment>
<gene>
    <name evidence="7" type="ORF">EYC87_12815</name>
</gene>
<dbReference type="PANTHER" id="PTHR46109">
    <property type="entry name" value="PROTEIN LIN-28"/>
    <property type="match status" value="1"/>
</dbReference>
<dbReference type="SUPFAM" id="SSF50249">
    <property type="entry name" value="Nucleic acid-binding proteins"/>
    <property type="match status" value="1"/>
</dbReference>
<dbReference type="PRINTS" id="PR00050">
    <property type="entry name" value="COLDSHOCK"/>
</dbReference>
<keyword evidence="2" id="KW-0963">Cytoplasm</keyword>
<keyword evidence="5" id="KW-1133">Transmembrane helix</keyword>
<name>A0ABT3SWU1_9GAMM</name>
<dbReference type="PROSITE" id="PS00352">
    <property type="entry name" value="CSD_1"/>
    <property type="match status" value="1"/>
</dbReference>
<evidence type="ECO:0000259" key="6">
    <source>
        <dbReference type="PROSITE" id="PS51857"/>
    </source>
</evidence>
<accession>A0ABT3SWU1</accession>
<dbReference type="Pfam" id="PF00313">
    <property type="entry name" value="CSD"/>
    <property type="match status" value="1"/>
</dbReference>
<feature type="domain" description="CSD" evidence="6">
    <location>
        <begin position="80"/>
        <end position="144"/>
    </location>
</feature>
<dbReference type="InterPro" id="IPR019844">
    <property type="entry name" value="CSD_CS"/>
</dbReference>
<dbReference type="SMART" id="SM00357">
    <property type="entry name" value="CSP"/>
    <property type="match status" value="1"/>
</dbReference>
<reference evidence="7" key="1">
    <citation type="submission" date="2019-02" db="EMBL/GenBank/DDBJ databases">
        <authorList>
            <person name="Li S.-H."/>
        </authorList>
    </citation>
    <scope>NUCLEOTIDE SEQUENCE</scope>
    <source>
        <strain evidence="7">IMCC8485</strain>
    </source>
</reference>
<sequence length="145" mass="15541">MNFFGKIVISVLAATAAWALLTFVPEAQPALVFLVLVIATLATAFLVTIPVSKAAVTASKPSNGSSKKQTTKASVTEGPREEGEVKWFNVSKGFGFITKDDGEEIFVHFRSIIGEGRRGLKDGQRVSFVEANTDKGPQAEDVEPL</sequence>
<dbReference type="Proteomes" id="UP001143307">
    <property type="component" value="Unassembled WGS sequence"/>
</dbReference>
<feature type="transmembrane region" description="Helical" evidence="5">
    <location>
        <begin position="30"/>
        <end position="51"/>
    </location>
</feature>
<keyword evidence="5" id="KW-0812">Transmembrane</keyword>
<organism evidence="7 8">
    <name type="scientific">Candidatus Seongchinamella marina</name>
    <dbReference type="NCBI Taxonomy" id="2518990"/>
    <lineage>
        <taxon>Bacteria</taxon>
        <taxon>Pseudomonadati</taxon>
        <taxon>Pseudomonadota</taxon>
        <taxon>Gammaproteobacteria</taxon>
        <taxon>Cellvibrionales</taxon>
        <taxon>Halieaceae</taxon>
        <taxon>Seongchinamella</taxon>
    </lineage>
</organism>
<feature type="region of interest" description="Disordered" evidence="4">
    <location>
        <begin position="56"/>
        <end position="80"/>
    </location>
</feature>
<evidence type="ECO:0000313" key="7">
    <source>
        <dbReference type="EMBL" id="MCX2974467.1"/>
    </source>
</evidence>
<keyword evidence="5" id="KW-0472">Membrane</keyword>
<dbReference type="InterPro" id="IPR051373">
    <property type="entry name" value="Lin-28_RNA-binding"/>
</dbReference>
<evidence type="ECO:0000256" key="4">
    <source>
        <dbReference type="SAM" id="MobiDB-lite"/>
    </source>
</evidence>
<dbReference type="Gene3D" id="2.40.50.140">
    <property type="entry name" value="Nucleic acid-binding proteins"/>
    <property type="match status" value="1"/>
</dbReference>
<feature type="transmembrane region" description="Helical" evidence="5">
    <location>
        <begin position="7"/>
        <end position="24"/>
    </location>
</feature>
<protein>
    <submittedName>
        <fullName evidence="7">Cold shock domain-containing protein</fullName>
    </submittedName>
</protein>
<dbReference type="PANTHER" id="PTHR46109:SF1">
    <property type="entry name" value="PROTEIN LIN-28 HOMOLOG"/>
    <property type="match status" value="1"/>
</dbReference>
<evidence type="ECO:0000256" key="1">
    <source>
        <dbReference type="ARBA" id="ARBA00004496"/>
    </source>
</evidence>
<comment type="subcellular location">
    <subcellularLocation>
        <location evidence="1 3">Cytoplasm</location>
    </subcellularLocation>
</comment>
<evidence type="ECO:0000256" key="2">
    <source>
        <dbReference type="ARBA" id="ARBA00022490"/>
    </source>
</evidence>
<dbReference type="InterPro" id="IPR002059">
    <property type="entry name" value="CSP_DNA-bd"/>
</dbReference>
<evidence type="ECO:0000256" key="5">
    <source>
        <dbReference type="SAM" id="Phobius"/>
    </source>
</evidence>
<dbReference type="CDD" id="cd04458">
    <property type="entry name" value="CSP_CDS"/>
    <property type="match status" value="1"/>
</dbReference>
<evidence type="ECO:0000256" key="3">
    <source>
        <dbReference type="RuleBase" id="RU000408"/>
    </source>
</evidence>